<protein>
    <submittedName>
        <fullName evidence="1">Type I restriction-modification system, DNA-methyltransferase subunit M</fullName>
    </submittedName>
</protein>
<evidence type="ECO:0000313" key="2">
    <source>
        <dbReference type="Proteomes" id="UP000287233"/>
    </source>
</evidence>
<evidence type="ECO:0000313" key="1">
    <source>
        <dbReference type="EMBL" id="QAA76825.1"/>
    </source>
</evidence>
<sequence length="49" mass="5542">MTPGTISAKPPFNVSDWGGERLRDDKRWQYGVPIRRAGGTDCGWGWPHE</sequence>
<dbReference type="GO" id="GO:0032259">
    <property type="term" value="P:methylation"/>
    <property type="evidence" value="ECO:0007669"/>
    <property type="project" value="UniProtKB-KW"/>
</dbReference>
<gene>
    <name evidence="1" type="ORF">BIP78_1059</name>
</gene>
<dbReference type="GO" id="GO:0008168">
    <property type="term" value="F:methyltransferase activity"/>
    <property type="evidence" value="ECO:0007669"/>
    <property type="project" value="UniProtKB-KW"/>
</dbReference>
<dbReference type="AlphaFoldDB" id="A0A410FUL8"/>
<keyword evidence="1" id="KW-0808">Transferase</keyword>
<dbReference type="EMBL" id="CP034928">
    <property type="protein sequence ID" value="QAA76825.1"/>
    <property type="molecule type" value="Genomic_DNA"/>
</dbReference>
<accession>A0A410FUL8</accession>
<reference evidence="2" key="1">
    <citation type="submission" date="2018-12" db="EMBL/GenBank/DDBJ databases">
        <title>Complete genome sequence of an uncultured bacterium of the candidate phylum Bipolaricaulota.</title>
        <authorList>
            <person name="Kadnikov V.V."/>
            <person name="Mardanov A.V."/>
            <person name="Beletsky A.V."/>
            <person name="Frank Y.A."/>
            <person name="Karnachuk O.V."/>
            <person name="Ravin N.V."/>
        </authorList>
    </citation>
    <scope>NUCLEOTIDE SEQUENCE [LARGE SCALE GENOMIC DNA]</scope>
</reference>
<keyword evidence="1" id="KW-0489">Methyltransferase</keyword>
<dbReference type="KEGG" id="bih:BIP78_1059"/>
<name>A0A410FUL8_BIPS1</name>
<proteinExistence type="predicted"/>
<organism evidence="1 2">
    <name type="scientific">Bipolaricaulis sibiricus</name>
    <dbReference type="NCBI Taxonomy" id="2501609"/>
    <lineage>
        <taxon>Bacteria</taxon>
        <taxon>Candidatus Bipolaricaulota</taxon>
        <taxon>Candidatus Bipolaricaulia</taxon>
        <taxon>Candidatus Bipolaricaulales</taxon>
        <taxon>Candidatus Bipolaricaulaceae</taxon>
        <taxon>Candidatus Bipolaricaulis</taxon>
    </lineage>
</organism>
<dbReference type="Proteomes" id="UP000287233">
    <property type="component" value="Chromosome"/>
</dbReference>